<dbReference type="RefSeq" id="WP_173023412.1">
    <property type="nucleotide sequence ID" value="NZ_JACOPQ010000001.1"/>
</dbReference>
<dbReference type="AlphaFoldDB" id="A0A8J6JJX3"/>
<feature type="transmembrane region" description="Helical" evidence="2">
    <location>
        <begin position="225"/>
        <end position="254"/>
    </location>
</feature>
<reference evidence="3" key="1">
    <citation type="submission" date="2020-08" db="EMBL/GenBank/DDBJ databases">
        <title>Genome public.</title>
        <authorList>
            <person name="Liu C."/>
            <person name="Sun Q."/>
        </authorList>
    </citation>
    <scope>NUCLEOTIDE SEQUENCE</scope>
    <source>
        <strain evidence="3">NSJ-52</strain>
    </source>
</reference>
<evidence type="ECO:0000313" key="3">
    <source>
        <dbReference type="EMBL" id="MBC5735600.1"/>
    </source>
</evidence>
<feature type="transmembrane region" description="Helical" evidence="2">
    <location>
        <begin position="170"/>
        <end position="190"/>
    </location>
</feature>
<feature type="region of interest" description="Disordered" evidence="1">
    <location>
        <begin position="314"/>
        <end position="333"/>
    </location>
</feature>
<evidence type="ECO:0000256" key="1">
    <source>
        <dbReference type="SAM" id="MobiDB-lite"/>
    </source>
</evidence>
<keyword evidence="2" id="KW-1133">Transmembrane helix</keyword>
<dbReference type="EMBL" id="JACOPQ010000001">
    <property type="protein sequence ID" value="MBC5735600.1"/>
    <property type="molecule type" value="Genomic_DNA"/>
</dbReference>
<keyword evidence="2" id="KW-0812">Transmembrane</keyword>
<organism evidence="3 4">
    <name type="scientific">Lawsonibacter faecis</name>
    <dbReference type="NCBI Taxonomy" id="2763052"/>
    <lineage>
        <taxon>Bacteria</taxon>
        <taxon>Bacillati</taxon>
        <taxon>Bacillota</taxon>
        <taxon>Clostridia</taxon>
        <taxon>Eubacteriales</taxon>
        <taxon>Oscillospiraceae</taxon>
        <taxon>Lawsonibacter</taxon>
    </lineage>
</organism>
<protein>
    <submittedName>
        <fullName evidence="3">DUF975 family protein</fullName>
    </submittedName>
</protein>
<gene>
    <name evidence="3" type="ORF">H8S62_01075</name>
</gene>
<evidence type="ECO:0000256" key="2">
    <source>
        <dbReference type="SAM" id="Phobius"/>
    </source>
</evidence>
<feature type="transmembrane region" description="Helical" evidence="2">
    <location>
        <begin position="138"/>
        <end position="164"/>
    </location>
</feature>
<name>A0A8J6JJX3_9FIRM</name>
<dbReference type="Pfam" id="PF06161">
    <property type="entry name" value="DUF975"/>
    <property type="match status" value="1"/>
</dbReference>
<feature type="transmembrane region" description="Helical" evidence="2">
    <location>
        <begin position="266"/>
        <end position="287"/>
    </location>
</feature>
<dbReference type="InterPro" id="IPR010380">
    <property type="entry name" value="DUF975"/>
</dbReference>
<dbReference type="Proteomes" id="UP000607645">
    <property type="component" value="Unassembled WGS sequence"/>
</dbReference>
<keyword evidence="4" id="KW-1185">Reference proteome</keyword>
<dbReference type="PANTHER" id="PTHR40076:SF1">
    <property type="entry name" value="MEMBRANE PROTEIN"/>
    <property type="match status" value="1"/>
</dbReference>
<feature type="transmembrane region" description="Helical" evidence="2">
    <location>
        <begin position="83"/>
        <end position="103"/>
    </location>
</feature>
<keyword evidence="2" id="KW-0472">Membrane</keyword>
<evidence type="ECO:0000313" key="4">
    <source>
        <dbReference type="Proteomes" id="UP000607645"/>
    </source>
</evidence>
<accession>A0A8J6JJX3</accession>
<dbReference type="PANTHER" id="PTHR40076">
    <property type="entry name" value="MEMBRANE PROTEIN-RELATED"/>
    <property type="match status" value="1"/>
</dbReference>
<proteinExistence type="predicted"/>
<comment type="caution">
    <text evidence="3">The sequence shown here is derived from an EMBL/GenBank/DDBJ whole genome shotgun (WGS) entry which is preliminary data.</text>
</comment>
<sequence>MRIDRSLIKSYAREDMRRAKPSVLLVTLMFLLLTNGVRQLVSLVTSTGSSGMSYQDMMNLIYNYGMAPEEALRYFMADFRVPILSIFLSVLVSLFVMVVTFGYQRYTLNLARCEEAGYRDLKMGFAYTGRVLGMNLLIWLYSVLWSLAVAVPGVIVIMVLAMIFGGSGLGILFVVAAYLAIMVAVIVLILRYAQADLALAENPELGALGAIRRSKELMIGRKGEYFVLGLSFIGWNLLALVISSVAVTVASAIGTPLGLVAGGGNLAAAAFSATGWFVTLISSLAVLPYSMWLTSYINVTYAHYYLAITEPERRAAGGPQPPQDSGYRGPEPF</sequence>